<dbReference type="AlphaFoldDB" id="A0A0F9JY83"/>
<organism evidence="1">
    <name type="scientific">marine sediment metagenome</name>
    <dbReference type="NCBI Taxonomy" id="412755"/>
    <lineage>
        <taxon>unclassified sequences</taxon>
        <taxon>metagenomes</taxon>
        <taxon>ecological metagenomes</taxon>
    </lineage>
</organism>
<gene>
    <name evidence="1" type="ORF">LCGC14_1770210</name>
</gene>
<accession>A0A0F9JY83</accession>
<dbReference type="EMBL" id="LAZR01016587">
    <property type="protein sequence ID" value="KKM03858.1"/>
    <property type="molecule type" value="Genomic_DNA"/>
</dbReference>
<proteinExistence type="predicted"/>
<name>A0A0F9JY83_9ZZZZ</name>
<sequence>MGDVMCVCEICNLSVIVCMCSEINRCISCVYFDSVDGCTLEPPKDCIKEVLI</sequence>
<reference evidence="1" key="1">
    <citation type="journal article" date="2015" name="Nature">
        <title>Complex archaea that bridge the gap between prokaryotes and eukaryotes.</title>
        <authorList>
            <person name="Spang A."/>
            <person name="Saw J.H."/>
            <person name="Jorgensen S.L."/>
            <person name="Zaremba-Niedzwiedzka K."/>
            <person name="Martijn J."/>
            <person name="Lind A.E."/>
            <person name="van Eijk R."/>
            <person name="Schleper C."/>
            <person name="Guy L."/>
            <person name="Ettema T.J."/>
        </authorList>
    </citation>
    <scope>NUCLEOTIDE SEQUENCE</scope>
</reference>
<comment type="caution">
    <text evidence="1">The sequence shown here is derived from an EMBL/GenBank/DDBJ whole genome shotgun (WGS) entry which is preliminary data.</text>
</comment>
<protein>
    <submittedName>
        <fullName evidence="1">Uncharacterized protein</fullName>
    </submittedName>
</protein>
<evidence type="ECO:0000313" key="1">
    <source>
        <dbReference type="EMBL" id="KKM03858.1"/>
    </source>
</evidence>